<dbReference type="RefSeq" id="WP_379288205.1">
    <property type="nucleotide sequence ID" value="NZ_JBHTIU010000035.1"/>
</dbReference>
<reference evidence="2" key="1">
    <citation type="journal article" date="2019" name="Int. J. Syst. Evol. Microbiol.">
        <title>The Global Catalogue of Microorganisms (GCM) 10K type strain sequencing project: providing services to taxonomists for standard genome sequencing and annotation.</title>
        <authorList>
            <consortium name="The Broad Institute Genomics Platform"/>
            <consortium name="The Broad Institute Genome Sequencing Center for Infectious Disease"/>
            <person name="Wu L."/>
            <person name="Ma J."/>
        </authorList>
    </citation>
    <scope>NUCLEOTIDE SEQUENCE [LARGE SCALE GENOMIC DNA]</scope>
    <source>
        <strain evidence="2">CCUG 57263</strain>
    </source>
</reference>
<organism evidence="1 2">
    <name type="scientific">Paenibacillus residui</name>
    <dbReference type="NCBI Taxonomy" id="629724"/>
    <lineage>
        <taxon>Bacteria</taxon>
        <taxon>Bacillati</taxon>
        <taxon>Bacillota</taxon>
        <taxon>Bacilli</taxon>
        <taxon>Bacillales</taxon>
        <taxon>Paenibacillaceae</taxon>
        <taxon>Paenibacillus</taxon>
    </lineage>
</organism>
<keyword evidence="2" id="KW-1185">Reference proteome</keyword>
<sequence length="92" mass="10461">MTFLEKKNELKLNILESLVRSQGAVAAMLEGLAETARWTDGDTELAEKYLKEIAGYQRVLAERLLTLKVREVYRGKPASPWLASECMCRRDS</sequence>
<dbReference type="EMBL" id="JBHTIU010000035">
    <property type="protein sequence ID" value="MFD0869743.1"/>
    <property type="molecule type" value="Genomic_DNA"/>
</dbReference>
<protein>
    <submittedName>
        <fullName evidence="1">Uncharacterized protein</fullName>
    </submittedName>
</protein>
<dbReference type="Proteomes" id="UP001597120">
    <property type="component" value="Unassembled WGS sequence"/>
</dbReference>
<name>A0ABW3D8R7_9BACL</name>
<evidence type="ECO:0000313" key="1">
    <source>
        <dbReference type="EMBL" id="MFD0869743.1"/>
    </source>
</evidence>
<proteinExistence type="predicted"/>
<evidence type="ECO:0000313" key="2">
    <source>
        <dbReference type="Proteomes" id="UP001597120"/>
    </source>
</evidence>
<gene>
    <name evidence="1" type="ORF">ACFQ03_11320</name>
</gene>
<accession>A0ABW3D8R7</accession>
<comment type="caution">
    <text evidence="1">The sequence shown here is derived from an EMBL/GenBank/DDBJ whole genome shotgun (WGS) entry which is preliminary data.</text>
</comment>